<protein>
    <recommendedName>
        <fullName evidence="12">Probable peptidoglycan glycosyltransferase FtsW</fullName>
        <ecNumber evidence="14">2.4.99.28</ecNumber>
    </recommendedName>
    <alternativeName>
        <fullName evidence="13">Cell division protein FtsW</fullName>
    </alternativeName>
    <alternativeName>
        <fullName evidence="10">Cell wall polymerase</fullName>
    </alternativeName>
    <alternativeName>
        <fullName evidence="9">Peptidoglycan polymerase</fullName>
    </alternativeName>
</protein>
<sequence length="423" mass="46690">MLAKFKEKRAFFDYGLFFTMLILMAISTVMVYSASVWNGGDYANTSFFEKQLMFDAMAIALFLFVSQVNHEVFRGPVIRLLLYAITWLMLMATLFSAPLNGARAWLNFGIFLIQPIELCKFVLVVGLASYFDQKHKGKMDGVIGIVRHFIHRQIKATSPGRRILLSFSDWILIPMVVLLAPYAIIIRMQPDDGGLFILLLITAMILFAVGLPSGYIMLCVVTVPIIFMYAWNNFSDNQMQRIQASLNPFLDAEGKGYQLINSVISIAHGGLFGVGLGNSFQKYGYLPEPETDYIMSIISEELGFVGVLVVLGLLFYLMIQGAIIANRCVSIYSSMLALGISGIIFIQTCINIAAMSGLFPGTGVTLPFISYGGSSLLVMSTMLGVMANISMQNKYRVAYQKEVRTARSMSATSSLTKGGASVD</sequence>
<evidence type="ECO:0000256" key="4">
    <source>
        <dbReference type="ARBA" id="ARBA00022692"/>
    </source>
</evidence>
<keyword evidence="6" id="KW-0573">Peptidoglycan synthesis</keyword>
<evidence type="ECO:0000256" key="3">
    <source>
        <dbReference type="ARBA" id="ARBA00022679"/>
    </source>
</evidence>
<dbReference type="GO" id="GO:0051301">
    <property type="term" value="P:cell division"/>
    <property type="evidence" value="ECO:0007669"/>
    <property type="project" value="InterPro"/>
</dbReference>
<evidence type="ECO:0000313" key="19">
    <source>
        <dbReference type="Proteomes" id="UP000053797"/>
    </source>
</evidence>
<feature type="transmembrane region" description="Helical" evidence="17">
    <location>
        <begin position="331"/>
        <end position="356"/>
    </location>
</feature>
<feature type="transmembrane region" description="Helical" evidence="17">
    <location>
        <begin position="80"/>
        <end position="99"/>
    </location>
</feature>
<evidence type="ECO:0000256" key="1">
    <source>
        <dbReference type="ARBA" id="ARBA00004141"/>
    </source>
</evidence>
<dbReference type="GO" id="GO:0005886">
    <property type="term" value="C:plasma membrane"/>
    <property type="evidence" value="ECO:0007669"/>
    <property type="project" value="TreeGrafter"/>
</dbReference>
<dbReference type="GO" id="GO:0009252">
    <property type="term" value="P:peptidoglycan biosynthetic process"/>
    <property type="evidence" value="ECO:0007669"/>
    <property type="project" value="UniProtKB-KW"/>
</dbReference>
<dbReference type="GO" id="GO:0032153">
    <property type="term" value="C:cell division site"/>
    <property type="evidence" value="ECO:0007669"/>
    <property type="project" value="TreeGrafter"/>
</dbReference>
<dbReference type="RefSeq" id="WP_058264778.1">
    <property type="nucleotide sequence ID" value="NZ_FMYN01000001.1"/>
</dbReference>
<dbReference type="EMBL" id="LNQL01000001">
    <property type="protein sequence ID" value="KSU50530.1"/>
    <property type="molecule type" value="Genomic_DNA"/>
</dbReference>
<organism evidence="18 19">
    <name type="scientific">Exiguobacterium indicum</name>
    <dbReference type="NCBI Taxonomy" id="296995"/>
    <lineage>
        <taxon>Bacteria</taxon>
        <taxon>Bacillati</taxon>
        <taxon>Bacillota</taxon>
        <taxon>Bacilli</taxon>
        <taxon>Bacillales</taxon>
        <taxon>Bacillales Family XII. Incertae Sedis</taxon>
        <taxon>Exiguobacterium</taxon>
    </lineage>
</organism>
<feature type="transmembrane region" description="Helical" evidence="17">
    <location>
        <begin position="368"/>
        <end position="391"/>
    </location>
</feature>
<dbReference type="GO" id="GO:0008360">
    <property type="term" value="P:regulation of cell shape"/>
    <property type="evidence" value="ECO:0007669"/>
    <property type="project" value="UniProtKB-KW"/>
</dbReference>
<comment type="subcellular location">
    <subcellularLocation>
        <location evidence="1">Membrane</location>
        <topology evidence="1">Multi-pass membrane protein</topology>
    </subcellularLocation>
</comment>
<evidence type="ECO:0000256" key="16">
    <source>
        <dbReference type="ARBA" id="ARBA00049966"/>
    </source>
</evidence>
<feature type="transmembrane region" description="Helical" evidence="17">
    <location>
        <begin position="12"/>
        <end position="32"/>
    </location>
</feature>
<feature type="transmembrane region" description="Helical" evidence="17">
    <location>
        <begin position="259"/>
        <end position="281"/>
    </location>
</feature>
<feature type="transmembrane region" description="Helical" evidence="17">
    <location>
        <begin position="293"/>
        <end position="319"/>
    </location>
</feature>
<comment type="caution">
    <text evidence="18">The sequence shown here is derived from an EMBL/GenBank/DDBJ whole genome shotgun (WGS) entry which is preliminary data.</text>
</comment>
<evidence type="ECO:0000256" key="12">
    <source>
        <dbReference type="ARBA" id="ARBA00041185"/>
    </source>
</evidence>
<proteinExistence type="inferred from homology"/>
<evidence type="ECO:0000256" key="2">
    <source>
        <dbReference type="ARBA" id="ARBA00022676"/>
    </source>
</evidence>
<comment type="catalytic activity">
    <reaction evidence="15">
        <text>[GlcNAc-(1-&gt;4)-Mur2Ac(oyl-L-Ala-gamma-D-Glu-L-Lys-D-Ala-D-Ala)](n)-di-trans,octa-cis-undecaprenyl diphosphate + beta-D-GlcNAc-(1-&gt;4)-Mur2Ac(oyl-L-Ala-gamma-D-Glu-L-Lys-D-Ala-D-Ala)-di-trans,octa-cis-undecaprenyl diphosphate = [GlcNAc-(1-&gt;4)-Mur2Ac(oyl-L-Ala-gamma-D-Glu-L-Lys-D-Ala-D-Ala)](n+1)-di-trans,octa-cis-undecaprenyl diphosphate + di-trans,octa-cis-undecaprenyl diphosphate + H(+)</text>
        <dbReference type="Rhea" id="RHEA:23708"/>
        <dbReference type="Rhea" id="RHEA-COMP:9602"/>
        <dbReference type="Rhea" id="RHEA-COMP:9603"/>
        <dbReference type="ChEBI" id="CHEBI:15378"/>
        <dbReference type="ChEBI" id="CHEBI:58405"/>
        <dbReference type="ChEBI" id="CHEBI:60033"/>
        <dbReference type="ChEBI" id="CHEBI:78435"/>
        <dbReference type="EC" id="2.4.99.28"/>
    </reaction>
</comment>
<dbReference type="OrthoDB" id="9768187at2"/>
<comment type="similarity">
    <text evidence="11">Belongs to the SEDS family. FtsW subfamily.</text>
</comment>
<keyword evidence="7 17" id="KW-1133">Transmembrane helix</keyword>
<evidence type="ECO:0000256" key="8">
    <source>
        <dbReference type="ARBA" id="ARBA00023136"/>
    </source>
</evidence>
<dbReference type="PANTHER" id="PTHR30474:SF2">
    <property type="entry name" value="PEPTIDOGLYCAN GLYCOSYLTRANSFERASE FTSW-RELATED"/>
    <property type="match status" value="1"/>
</dbReference>
<evidence type="ECO:0000313" key="18">
    <source>
        <dbReference type="EMBL" id="KSU50530.1"/>
    </source>
</evidence>
<evidence type="ECO:0000256" key="6">
    <source>
        <dbReference type="ARBA" id="ARBA00022984"/>
    </source>
</evidence>
<dbReference type="Proteomes" id="UP000053797">
    <property type="component" value="Unassembled WGS sequence"/>
</dbReference>
<evidence type="ECO:0000256" key="7">
    <source>
        <dbReference type="ARBA" id="ARBA00022989"/>
    </source>
</evidence>
<keyword evidence="5" id="KW-0133">Cell shape</keyword>
<feature type="transmembrane region" description="Helical" evidence="17">
    <location>
        <begin position="52"/>
        <end position="68"/>
    </location>
</feature>
<name>A0A0V8GJU2_9BACL</name>
<evidence type="ECO:0000256" key="17">
    <source>
        <dbReference type="SAM" id="Phobius"/>
    </source>
</evidence>
<comment type="function">
    <text evidence="16">Peptidoglycan polymerase that is essential for cell division.</text>
</comment>
<gene>
    <name evidence="18" type="ORF">AS033_03875</name>
</gene>
<feature type="transmembrane region" description="Helical" evidence="17">
    <location>
        <begin position="163"/>
        <end position="186"/>
    </location>
</feature>
<accession>A0A0V8GJU2</accession>
<feature type="transmembrane region" description="Helical" evidence="17">
    <location>
        <begin position="105"/>
        <end position="131"/>
    </location>
</feature>
<dbReference type="GO" id="GO:0015648">
    <property type="term" value="F:lipid-linked peptidoglycan transporter activity"/>
    <property type="evidence" value="ECO:0007669"/>
    <property type="project" value="TreeGrafter"/>
</dbReference>
<keyword evidence="4 17" id="KW-0812">Transmembrane</keyword>
<evidence type="ECO:0000256" key="10">
    <source>
        <dbReference type="ARBA" id="ARBA00033270"/>
    </source>
</evidence>
<feature type="transmembrane region" description="Helical" evidence="17">
    <location>
        <begin position="198"/>
        <end position="231"/>
    </location>
</feature>
<keyword evidence="8 17" id="KW-0472">Membrane</keyword>
<keyword evidence="2" id="KW-0328">Glycosyltransferase</keyword>
<dbReference type="Pfam" id="PF01098">
    <property type="entry name" value="FTSW_RODA_SPOVE"/>
    <property type="match status" value="1"/>
</dbReference>
<dbReference type="PANTHER" id="PTHR30474">
    <property type="entry name" value="CELL CYCLE PROTEIN"/>
    <property type="match status" value="1"/>
</dbReference>
<evidence type="ECO:0000256" key="15">
    <source>
        <dbReference type="ARBA" id="ARBA00049902"/>
    </source>
</evidence>
<evidence type="ECO:0000256" key="11">
    <source>
        <dbReference type="ARBA" id="ARBA00038053"/>
    </source>
</evidence>
<dbReference type="GO" id="GO:0008955">
    <property type="term" value="F:peptidoglycan glycosyltransferase activity"/>
    <property type="evidence" value="ECO:0007669"/>
    <property type="project" value="UniProtKB-EC"/>
</dbReference>
<dbReference type="EC" id="2.4.99.28" evidence="14"/>
<evidence type="ECO:0000256" key="13">
    <source>
        <dbReference type="ARBA" id="ARBA00041418"/>
    </source>
</evidence>
<dbReference type="AlphaFoldDB" id="A0A0V8GJU2"/>
<evidence type="ECO:0000256" key="9">
    <source>
        <dbReference type="ARBA" id="ARBA00032370"/>
    </source>
</evidence>
<keyword evidence="3" id="KW-0808">Transferase</keyword>
<reference evidence="18 19" key="1">
    <citation type="journal article" date="2015" name="Int. J. Syst. Evol. Microbiol.">
        <title>Exiguobacterium enclense sp. nov., isolated from sediment.</title>
        <authorList>
            <person name="Dastager S.G."/>
            <person name="Mawlankar R."/>
            <person name="Sonalkar V.V."/>
            <person name="Thorat M.N."/>
            <person name="Mual P."/>
            <person name="Verma A."/>
            <person name="Krishnamurthi S."/>
            <person name="Tang S.K."/>
            <person name="Li W.J."/>
        </authorList>
    </citation>
    <scope>NUCLEOTIDE SEQUENCE [LARGE SCALE GENOMIC DNA]</scope>
    <source>
        <strain evidence="18 19">NIO-1109</strain>
    </source>
</reference>
<evidence type="ECO:0000256" key="5">
    <source>
        <dbReference type="ARBA" id="ARBA00022960"/>
    </source>
</evidence>
<dbReference type="InterPro" id="IPR001182">
    <property type="entry name" value="FtsW/RodA"/>
</dbReference>
<evidence type="ECO:0000256" key="14">
    <source>
        <dbReference type="ARBA" id="ARBA00044770"/>
    </source>
</evidence>